<keyword evidence="3" id="KW-1185">Reference proteome</keyword>
<name>A0A815YLT6_ADIRI</name>
<evidence type="ECO:0000313" key="3">
    <source>
        <dbReference type="Proteomes" id="UP000663828"/>
    </source>
</evidence>
<gene>
    <name evidence="1" type="ORF">EDS130_LOCUS37342</name>
    <name evidence="2" type="ORF">XAT740_LOCUS44590</name>
</gene>
<organism evidence="2 3">
    <name type="scientific">Adineta ricciae</name>
    <name type="common">Rotifer</name>
    <dbReference type="NCBI Taxonomy" id="249248"/>
    <lineage>
        <taxon>Eukaryota</taxon>
        <taxon>Metazoa</taxon>
        <taxon>Spiralia</taxon>
        <taxon>Gnathifera</taxon>
        <taxon>Rotifera</taxon>
        <taxon>Eurotatoria</taxon>
        <taxon>Bdelloidea</taxon>
        <taxon>Adinetida</taxon>
        <taxon>Adinetidae</taxon>
        <taxon>Adineta</taxon>
    </lineage>
</organism>
<dbReference type="EMBL" id="CAJNOR010005677">
    <property type="protein sequence ID" value="CAF1572216.1"/>
    <property type="molecule type" value="Genomic_DNA"/>
</dbReference>
<evidence type="ECO:0000313" key="1">
    <source>
        <dbReference type="EMBL" id="CAF1419298.1"/>
    </source>
</evidence>
<protein>
    <submittedName>
        <fullName evidence="2">Uncharacterized protein</fullName>
    </submittedName>
</protein>
<dbReference type="Proteomes" id="UP000663828">
    <property type="component" value="Unassembled WGS sequence"/>
</dbReference>
<proteinExistence type="predicted"/>
<dbReference type="Proteomes" id="UP000663852">
    <property type="component" value="Unassembled WGS sequence"/>
</dbReference>
<comment type="caution">
    <text evidence="2">The sequence shown here is derived from an EMBL/GenBank/DDBJ whole genome shotgun (WGS) entry which is preliminary data.</text>
</comment>
<reference evidence="2" key="1">
    <citation type="submission" date="2021-02" db="EMBL/GenBank/DDBJ databases">
        <authorList>
            <person name="Nowell W R."/>
        </authorList>
    </citation>
    <scope>NUCLEOTIDE SEQUENCE</scope>
</reference>
<sequence length="125" mass="14165">MYVDTFYSSLTSIVSEIAANSTDFTSILRLNLCEQWCDIFISENQILHYSLSERRQIISKSLVNHWTHLILVAGSTSTTYRNPREIFLGETNSTLFVEGCGNNRIQSCQLGSLLGRILPPIKHLI</sequence>
<dbReference type="EMBL" id="CAJNOJ010000366">
    <property type="protein sequence ID" value="CAF1419298.1"/>
    <property type="molecule type" value="Genomic_DNA"/>
</dbReference>
<evidence type="ECO:0000313" key="2">
    <source>
        <dbReference type="EMBL" id="CAF1572216.1"/>
    </source>
</evidence>
<accession>A0A815YLT6</accession>
<dbReference type="AlphaFoldDB" id="A0A815YLT6"/>